<evidence type="ECO:0000313" key="10">
    <source>
        <dbReference type="Proteomes" id="UP000295714"/>
    </source>
</evidence>
<evidence type="ECO:0000256" key="5">
    <source>
        <dbReference type="ARBA" id="ARBA00022833"/>
    </source>
</evidence>
<evidence type="ECO:0000256" key="2">
    <source>
        <dbReference type="ARBA" id="ARBA00022670"/>
    </source>
</evidence>
<comment type="cofactor">
    <cofactor evidence="7">
        <name>Zn(2+)</name>
        <dbReference type="ChEBI" id="CHEBI:29105"/>
    </cofactor>
    <text evidence="7">Binds 1 zinc ion.</text>
</comment>
<name>A0A4R1KTN6_9FLAO</name>
<dbReference type="FunFam" id="3.40.390.10:FF:000009">
    <property type="entry name" value="Oligopeptidase A"/>
    <property type="match status" value="1"/>
</dbReference>
<dbReference type="Gene3D" id="3.40.390.10">
    <property type="entry name" value="Collagenase (Catalytic Domain)"/>
    <property type="match status" value="1"/>
</dbReference>
<dbReference type="Proteomes" id="UP000295714">
    <property type="component" value="Unassembled WGS sequence"/>
</dbReference>
<dbReference type="RefSeq" id="WP_132702389.1">
    <property type="nucleotide sequence ID" value="NZ_SMGI01000001.1"/>
</dbReference>
<dbReference type="Pfam" id="PF01432">
    <property type="entry name" value="Peptidase_M3"/>
    <property type="match status" value="1"/>
</dbReference>
<dbReference type="InterPro" id="IPR024077">
    <property type="entry name" value="Neurolysin/TOP_dom2"/>
</dbReference>
<dbReference type="PANTHER" id="PTHR43660">
    <property type="entry name" value="DIPEPTIDYL CARBOXYPEPTIDASE"/>
    <property type="match status" value="1"/>
</dbReference>
<protein>
    <submittedName>
        <fullName evidence="9">Peptidyl-dipeptidase Dcp</fullName>
    </submittedName>
</protein>
<evidence type="ECO:0000256" key="6">
    <source>
        <dbReference type="ARBA" id="ARBA00023049"/>
    </source>
</evidence>
<feature type="domain" description="Peptidase M3A/M3B catalytic" evidence="8">
    <location>
        <begin position="225"/>
        <end position="681"/>
    </location>
</feature>
<dbReference type="InterPro" id="IPR034005">
    <property type="entry name" value="M3A_DCP"/>
</dbReference>
<dbReference type="GO" id="GO:0004222">
    <property type="term" value="F:metalloendopeptidase activity"/>
    <property type="evidence" value="ECO:0007669"/>
    <property type="project" value="InterPro"/>
</dbReference>
<dbReference type="InterPro" id="IPR024079">
    <property type="entry name" value="MetalloPept_cat_dom_sf"/>
</dbReference>
<evidence type="ECO:0000256" key="4">
    <source>
        <dbReference type="ARBA" id="ARBA00022801"/>
    </source>
</evidence>
<dbReference type="OrthoDB" id="9773538at2"/>
<keyword evidence="4 7" id="KW-0378">Hydrolase</keyword>
<dbReference type="InterPro" id="IPR045090">
    <property type="entry name" value="Pept_M3A_M3B"/>
</dbReference>
<dbReference type="Gene3D" id="1.10.1370.40">
    <property type="match status" value="1"/>
</dbReference>
<dbReference type="GO" id="GO:0005829">
    <property type="term" value="C:cytosol"/>
    <property type="evidence" value="ECO:0007669"/>
    <property type="project" value="TreeGrafter"/>
</dbReference>
<dbReference type="InterPro" id="IPR001567">
    <property type="entry name" value="Pept_M3A_M3B_dom"/>
</dbReference>
<dbReference type="AlphaFoldDB" id="A0A4R1KTN6"/>
<accession>A0A4R1KTN6</accession>
<dbReference type="EMBL" id="SMGI01000001">
    <property type="protein sequence ID" value="TCK68538.1"/>
    <property type="molecule type" value="Genomic_DNA"/>
</dbReference>
<evidence type="ECO:0000256" key="1">
    <source>
        <dbReference type="ARBA" id="ARBA00006040"/>
    </source>
</evidence>
<dbReference type="SUPFAM" id="SSF55486">
    <property type="entry name" value="Metalloproteases ('zincins'), catalytic domain"/>
    <property type="match status" value="1"/>
</dbReference>
<dbReference type="GO" id="GO:0004180">
    <property type="term" value="F:carboxypeptidase activity"/>
    <property type="evidence" value="ECO:0007669"/>
    <property type="project" value="TreeGrafter"/>
</dbReference>
<evidence type="ECO:0000256" key="7">
    <source>
        <dbReference type="RuleBase" id="RU003435"/>
    </source>
</evidence>
<keyword evidence="5 7" id="KW-0862">Zinc</keyword>
<evidence type="ECO:0000313" key="9">
    <source>
        <dbReference type="EMBL" id="TCK68538.1"/>
    </source>
</evidence>
<comment type="similarity">
    <text evidence="1 7">Belongs to the peptidase M3 family.</text>
</comment>
<dbReference type="Gene3D" id="1.10.1370.10">
    <property type="entry name" value="Neurolysin, domain 3"/>
    <property type="match status" value="1"/>
</dbReference>
<organism evidence="9 10">
    <name type="scientific">Winogradskyella wandonensis</name>
    <dbReference type="NCBI Taxonomy" id="1442586"/>
    <lineage>
        <taxon>Bacteria</taxon>
        <taxon>Pseudomonadati</taxon>
        <taxon>Bacteroidota</taxon>
        <taxon>Flavobacteriia</taxon>
        <taxon>Flavobacteriales</taxon>
        <taxon>Flavobacteriaceae</taxon>
        <taxon>Winogradskyella</taxon>
    </lineage>
</organism>
<proteinExistence type="inferred from homology"/>
<gene>
    <name evidence="9" type="ORF">DFQ05_0046</name>
</gene>
<keyword evidence="2 7" id="KW-0645">Protease</keyword>
<keyword evidence="6 7" id="KW-0482">Metalloprotease</keyword>
<comment type="caution">
    <text evidence="9">The sequence shown here is derived from an EMBL/GenBank/DDBJ whole genome shotgun (WGS) entry which is preliminary data.</text>
</comment>
<sequence length="684" mass="78162">MTILNKPFKTSYNTAPFSSIKTEDFMPAFTTAIEKARAEIDAIVNNSEAPSFENTIEALDYSGEELDRISSIFFNLNSAETNDEIQKIAQEVSPLLSEFSNDITLNEDLFKRVKAVYDSKSDLKLTTEQSTLLDKKYKSFSRNGANLSEDKKGRLREIDKQLSQLKLKFGENILAETNKFELLITDESDLSGLPDDTKEAAKQLAESKGKEGWLITLDYPSYIPFMTYADNRKLREQLSKAFGSKGFKGDELDNQNNVLEIAKLRNERAQLLGYKTHAHFVLEERMAESPDNVQKFLNELLEKAKPAAEEEFEQLEKFAKEIKDPSTALSTSDQLQKWDSAYYSEKLKQKLFSLDDEQLKPYFKLENVIDGAFTVAEKLFGLQFEEIDTIEKYHKDVLTYKVVDADGELVSIFYADFFPRAGKRNGAWMTSYKPQMIKDGHNHRPHVSIVCNFTKPTKSKPSLLTFNEVTTLFHEFGHALHGMLANTTYPSLSGTSVHWDFVELPSQILENWCYEEETLKLFATHYETGEVIPMELIDKIKASATFQEGMQTLRQISFGLLDMAWHAHENPSEIRSVKDFEEKAFGDTNLYPDVKENCMSTAFAHIFQGGYSSGYYSYKWAEVLDADAFEYFKEEGIFNKTVAHKFQAYILSQGGTENPMTLYKKFRGQEPKPEALLRRAGLLK</sequence>
<dbReference type="GO" id="GO:0046872">
    <property type="term" value="F:metal ion binding"/>
    <property type="evidence" value="ECO:0007669"/>
    <property type="project" value="UniProtKB-UniRule"/>
</dbReference>
<dbReference type="CDD" id="cd06456">
    <property type="entry name" value="M3A_DCP"/>
    <property type="match status" value="1"/>
</dbReference>
<dbReference type="GO" id="GO:0006508">
    <property type="term" value="P:proteolysis"/>
    <property type="evidence" value="ECO:0007669"/>
    <property type="project" value="UniProtKB-KW"/>
</dbReference>
<evidence type="ECO:0000256" key="3">
    <source>
        <dbReference type="ARBA" id="ARBA00022723"/>
    </source>
</evidence>
<keyword evidence="10" id="KW-1185">Reference proteome</keyword>
<reference evidence="9 10" key="1">
    <citation type="journal article" date="2015" name="Stand. Genomic Sci.">
        <title>Genomic Encyclopedia of Bacterial and Archaeal Type Strains, Phase III: the genomes of soil and plant-associated and newly described type strains.</title>
        <authorList>
            <person name="Whitman W.B."/>
            <person name="Woyke T."/>
            <person name="Klenk H.P."/>
            <person name="Zhou Y."/>
            <person name="Lilburn T.G."/>
            <person name="Beck B.J."/>
            <person name="De Vos P."/>
            <person name="Vandamme P."/>
            <person name="Eisen J.A."/>
            <person name="Garrity G."/>
            <person name="Hugenholtz P."/>
            <person name="Kyrpides N.C."/>
        </authorList>
    </citation>
    <scope>NUCLEOTIDE SEQUENCE [LARGE SCALE GENOMIC DNA]</scope>
    <source>
        <strain evidence="9 10">CECT 8445</strain>
    </source>
</reference>
<keyword evidence="3 7" id="KW-0479">Metal-binding</keyword>
<evidence type="ECO:0000259" key="8">
    <source>
        <dbReference type="Pfam" id="PF01432"/>
    </source>
</evidence>
<dbReference type="PANTHER" id="PTHR43660:SF1">
    <property type="entry name" value="DIPEPTIDYL CARBOXYPEPTIDASE"/>
    <property type="match status" value="1"/>
</dbReference>